<keyword evidence="4" id="KW-1185">Reference proteome</keyword>
<evidence type="ECO:0000313" key="4">
    <source>
        <dbReference type="Proteomes" id="UP000309215"/>
    </source>
</evidence>
<gene>
    <name evidence="3" type="ORF">E8A74_43790</name>
</gene>
<accession>A0A4U1ISE0</accession>
<dbReference type="InterPro" id="IPR011990">
    <property type="entry name" value="TPR-like_helical_dom_sf"/>
</dbReference>
<dbReference type="AlphaFoldDB" id="A0A4U1ISE0"/>
<protein>
    <recommendedName>
        <fullName evidence="5">Tetratricopeptide repeat protein</fullName>
    </recommendedName>
</protein>
<keyword evidence="1" id="KW-0175">Coiled coil</keyword>
<dbReference type="RefSeq" id="WP_136935115.1">
    <property type="nucleotide sequence ID" value="NZ_SSMQ01000080.1"/>
</dbReference>
<evidence type="ECO:0000256" key="1">
    <source>
        <dbReference type="SAM" id="Coils"/>
    </source>
</evidence>
<dbReference type="Proteomes" id="UP000309215">
    <property type="component" value="Unassembled WGS sequence"/>
</dbReference>
<proteinExistence type="predicted"/>
<feature type="region of interest" description="Disordered" evidence="2">
    <location>
        <begin position="263"/>
        <end position="292"/>
    </location>
</feature>
<evidence type="ECO:0000313" key="3">
    <source>
        <dbReference type="EMBL" id="TKC97240.1"/>
    </source>
</evidence>
<name>A0A4U1ISE0_9BACT</name>
<dbReference type="SUPFAM" id="SSF48452">
    <property type="entry name" value="TPR-like"/>
    <property type="match status" value="1"/>
</dbReference>
<sequence length="870" mass="94026">MAAPPLPLPIAALVRRARNATDPTRKHLASYYAWEASIRLTVAAEPPADVSALGMPSTGHWVKAMPPRPGSLTDPALLALHALLAEVGTDQRQAPKSTNAQKLLALLPAYRNKVIGHGSTRNDAFNQEAARVFLEAIEPAWRAGVFFPTDSVLVFVEKVEIGAGGDRKAQIVRLEGLASEREGEAQAAEDVRPGRVYLRKDGHFASLHPWVLFEGGEERERALFFNGYRNAAEYLDYASGEVVKSKALAAAFPSLDADVAALVGGGDNRPPGPSIRKTPAPRPTEGEGEAEEKAAAGEVVAAVSQEKPVVVPKASRPAWLFPAIGALALSLGGAGVWLGTKGSSGTNPPKGAVASAAVAAADEEDIPRISQDPAVQAEFRRAIESLLKADVYGAEAALLSVRDKAPREPWPHVGLGMTAALQNHYEDSTREFDEAVAAARGTTGRDAELIAILGMSDEDAAKGLAAWETFKAKHPKFFLGHLLVAYYFMPYGTVPEGIARFEAARAIDGRHALTHVLAATHYMDAGKFPDALSEAGKAFDLQGASPWIIALRGMVRMRMGDTAAARVDLEQAIARRGPFAAHVTYAFALLTTGKAEDEALFARERQTLLDTKNVEDRLAFMCTHPLVLLREGRAREADALIEEAVTFAVEKGKQGTLVRCVLLPAYADVVLGRFDQAEAKFAKLSRIWEGFGLAKTDEERAKIMLKGLKGMLALEKGDVARAETELAELKRLAAGGNEELGYAVAVARKEDVVIPDAPEARGKFPQFRRRHLQARTFELRGKLEEAERVYEKILGEREKCAKRVFDMHLLCGPYVADGLVRLAELQQKRGAHAEARSTLDALAAFWPRADADLAPFKRAAEVRKKLPPAK</sequence>
<reference evidence="3 4" key="1">
    <citation type="submission" date="2019-04" db="EMBL/GenBank/DDBJ databases">
        <authorList>
            <person name="Li Y."/>
            <person name="Wang J."/>
        </authorList>
    </citation>
    <scope>NUCLEOTIDE SEQUENCE [LARGE SCALE GENOMIC DNA]</scope>
    <source>
        <strain evidence="3 4">DSM 14668</strain>
    </source>
</reference>
<dbReference type="Gene3D" id="1.25.40.10">
    <property type="entry name" value="Tetratricopeptide repeat domain"/>
    <property type="match status" value="2"/>
</dbReference>
<evidence type="ECO:0000256" key="2">
    <source>
        <dbReference type="SAM" id="MobiDB-lite"/>
    </source>
</evidence>
<feature type="coiled-coil region" evidence="1">
    <location>
        <begin position="712"/>
        <end position="739"/>
    </location>
</feature>
<comment type="caution">
    <text evidence="3">The sequence shown here is derived from an EMBL/GenBank/DDBJ whole genome shotgun (WGS) entry which is preliminary data.</text>
</comment>
<dbReference type="EMBL" id="SSMQ01000080">
    <property type="protein sequence ID" value="TKC97240.1"/>
    <property type="molecule type" value="Genomic_DNA"/>
</dbReference>
<organism evidence="3 4">
    <name type="scientific">Polyangium fumosum</name>
    <dbReference type="NCBI Taxonomy" id="889272"/>
    <lineage>
        <taxon>Bacteria</taxon>
        <taxon>Pseudomonadati</taxon>
        <taxon>Myxococcota</taxon>
        <taxon>Polyangia</taxon>
        <taxon>Polyangiales</taxon>
        <taxon>Polyangiaceae</taxon>
        <taxon>Polyangium</taxon>
    </lineage>
</organism>
<evidence type="ECO:0008006" key="5">
    <source>
        <dbReference type="Google" id="ProtNLM"/>
    </source>
</evidence>
<dbReference type="OrthoDB" id="9814944at2"/>